<organism evidence="3 4">
    <name type="scientific">Lacrimispora amygdalina</name>
    <dbReference type="NCBI Taxonomy" id="253257"/>
    <lineage>
        <taxon>Bacteria</taxon>
        <taxon>Bacillati</taxon>
        <taxon>Bacillota</taxon>
        <taxon>Clostridia</taxon>
        <taxon>Lachnospirales</taxon>
        <taxon>Lachnospiraceae</taxon>
        <taxon>Lacrimispora</taxon>
    </lineage>
</organism>
<evidence type="ECO:0000313" key="4">
    <source>
        <dbReference type="Proteomes" id="UP000260680"/>
    </source>
</evidence>
<feature type="region of interest" description="Disordered" evidence="1">
    <location>
        <begin position="1"/>
        <end position="22"/>
    </location>
</feature>
<dbReference type="AlphaFoldDB" id="A0A3E2NH50"/>
<evidence type="ECO:0000313" key="2">
    <source>
        <dbReference type="EMBL" id="GLB28282.1"/>
    </source>
</evidence>
<dbReference type="RefSeq" id="WP_117415815.1">
    <property type="nucleotide sequence ID" value="NZ_BRPJ01000004.1"/>
</dbReference>
<dbReference type="EMBL" id="BRPJ01000004">
    <property type="protein sequence ID" value="GLB28282.1"/>
    <property type="molecule type" value="Genomic_DNA"/>
</dbReference>
<evidence type="ECO:0000256" key="1">
    <source>
        <dbReference type="SAM" id="MobiDB-lite"/>
    </source>
</evidence>
<dbReference type="Proteomes" id="UP001419084">
    <property type="component" value="Unassembled WGS sequence"/>
</dbReference>
<gene>
    <name evidence="3" type="ORF">DS742_04525</name>
    <name evidence="2" type="ORF">LAD12857_02050</name>
</gene>
<proteinExistence type="predicted"/>
<comment type="caution">
    <text evidence="3">The sequence shown here is derived from an EMBL/GenBank/DDBJ whole genome shotgun (WGS) entry which is preliminary data.</text>
</comment>
<accession>A0A3E2NH50</accession>
<dbReference type="OrthoDB" id="1976175at2"/>
<evidence type="ECO:0000313" key="3">
    <source>
        <dbReference type="EMBL" id="RFZ80230.1"/>
    </source>
</evidence>
<keyword evidence="5" id="KW-1185">Reference proteome</keyword>
<name>A0A3E2NH50_9FIRM</name>
<reference evidence="2 5" key="2">
    <citation type="journal article" date="2024" name="Int. J. Syst. Evol. Microbiol.">
        <title>Lacrimispora brassicae sp. nov. isolated from fermented cabbage, and proposal of Clostridium indicum Gundawar et al. 2019 and Clostridium methoxybenzovorans Mechichi et al. 1999 as heterotypic synonyms of Lacrimispora amygdalina (Parshina et al. 2003) Haas and Blanchard 2020 and Lacrimispora indolis (McClung and McCoy 1957) Haas and Blanchard 2020, respectively.</title>
        <authorList>
            <person name="Kobayashi H."/>
            <person name="Tanizawa Y."/>
            <person name="Sakamoto M."/>
            <person name="Ohkuma M."/>
            <person name="Tohno M."/>
        </authorList>
    </citation>
    <scope>NUCLEOTIDE SEQUENCE [LARGE SCALE GENOMIC DNA]</scope>
    <source>
        <strain evidence="2 5">DSM 12857</strain>
    </source>
</reference>
<evidence type="ECO:0000313" key="5">
    <source>
        <dbReference type="Proteomes" id="UP001419084"/>
    </source>
</evidence>
<dbReference type="EMBL" id="QOHO01000013">
    <property type="protein sequence ID" value="RFZ80230.1"/>
    <property type="molecule type" value="Genomic_DNA"/>
</dbReference>
<feature type="compositionally biased region" description="Basic and acidic residues" evidence="1">
    <location>
        <begin position="1"/>
        <end position="17"/>
    </location>
</feature>
<dbReference type="Proteomes" id="UP000260680">
    <property type="component" value="Unassembled WGS sequence"/>
</dbReference>
<reference evidence="3 4" key="1">
    <citation type="submission" date="2018-07" db="EMBL/GenBank/DDBJ databases">
        <title>New species, Clostridium PI-S10-A1B.</title>
        <authorList>
            <person name="Krishna G."/>
            <person name="Summeta K."/>
            <person name="Shikha S."/>
            <person name="Prabhu P.B."/>
            <person name="Suresh K."/>
        </authorList>
    </citation>
    <scope>NUCLEOTIDE SEQUENCE [LARGE SCALE GENOMIC DNA]</scope>
    <source>
        <strain evidence="3 4">PI-S10-A1B</strain>
    </source>
</reference>
<sequence>MKSDKNNDSGSRSDRVTAKNNYDIDIQACSSTDLTGLIPAEPASEEELEAYQDLYPYLPKAKVKDKKR</sequence>
<protein>
    <submittedName>
        <fullName evidence="3">Uncharacterized protein</fullName>
    </submittedName>
</protein>